<name>A0A7X8TTD3_9VIBR</name>
<reference evidence="10 11" key="1">
    <citation type="submission" date="2020-04" db="EMBL/GenBank/DDBJ databases">
        <title>Vibrio sp. SM6, a novel species isolated from seawater.</title>
        <authorList>
            <person name="Wang X."/>
        </authorList>
    </citation>
    <scope>NUCLEOTIDE SEQUENCE [LARGE SCALE GENOMIC DNA]</scope>
    <source>
        <strain evidence="10 11">SM6</strain>
    </source>
</reference>
<keyword evidence="7" id="KW-0862">Zinc</keyword>
<dbReference type="AlphaFoldDB" id="A0A7X8TTD3"/>
<evidence type="ECO:0000256" key="7">
    <source>
        <dbReference type="PIRSR" id="PIRSR001235-1"/>
    </source>
</evidence>
<dbReference type="PIRSF" id="PIRSF001235">
    <property type="entry name" value="Amidase_carbamoylase"/>
    <property type="match status" value="1"/>
</dbReference>
<dbReference type="NCBIfam" id="NF006775">
    <property type="entry name" value="PRK09290.2-5"/>
    <property type="match status" value="1"/>
</dbReference>
<dbReference type="CDD" id="cd03884">
    <property type="entry name" value="M20_bAS"/>
    <property type="match status" value="1"/>
</dbReference>
<feature type="binding site" evidence="7">
    <location>
        <position position="143"/>
    </location>
    <ligand>
        <name>Zn(2+)</name>
        <dbReference type="ChEBI" id="CHEBI:29105"/>
        <label>2</label>
    </ligand>
</feature>
<dbReference type="RefSeq" id="WP_168837637.1">
    <property type="nucleotide sequence ID" value="NZ_JABAIK010000023.1"/>
</dbReference>
<dbReference type="SUPFAM" id="SSF55031">
    <property type="entry name" value="Bacterial exopeptidase dimerisation domain"/>
    <property type="match status" value="1"/>
</dbReference>
<feature type="binding site" evidence="8">
    <location>
        <position position="295"/>
    </location>
    <ligand>
        <name>allantoate</name>
        <dbReference type="ChEBI" id="CHEBI:17536"/>
    </ligand>
</feature>
<comment type="cofactor">
    <cofactor evidence="1">
        <name>Mn(2+)</name>
        <dbReference type="ChEBI" id="CHEBI:29035"/>
    </cofactor>
</comment>
<dbReference type="NCBIfam" id="TIGR01879">
    <property type="entry name" value="hydantase"/>
    <property type="match status" value="1"/>
</dbReference>
<dbReference type="Proteomes" id="UP000535589">
    <property type="component" value="Unassembled WGS sequence"/>
</dbReference>
<evidence type="ECO:0000313" key="11">
    <source>
        <dbReference type="Proteomes" id="UP000535589"/>
    </source>
</evidence>
<evidence type="ECO:0000256" key="3">
    <source>
        <dbReference type="ARBA" id="ARBA00011738"/>
    </source>
</evidence>
<evidence type="ECO:0000259" key="9">
    <source>
        <dbReference type="Pfam" id="PF07687"/>
    </source>
</evidence>
<dbReference type="InterPro" id="IPR010158">
    <property type="entry name" value="Amidase_Cbmase"/>
</dbReference>
<dbReference type="SUPFAM" id="SSF53187">
    <property type="entry name" value="Zn-dependent exopeptidases"/>
    <property type="match status" value="1"/>
</dbReference>
<dbReference type="InterPro" id="IPR011650">
    <property type="entry name" value="Peptidase_M20_dimer"/>
</dbReference>
<evidence type="ECO:0000256" key="2">
    <source>
        <dbReference type="ARBA" id="ARBA00006153"/>
    </source>
</evidence>
<feature type="binding site" evidence="8">
    <location>
        <position position="232"/>
    </location>
    <ligand>
        <name>allantoate</name>
        <dbReference type="ChEBI" id="CHEBI:17536"/>
    </ligand>
</feature>
<comment type="caution">
    <text evidence="10">The sequence shown here is derived from an EMBL/GenBank/DDBJ whole genome shotgun (WGS) entry which is preliminary data.</text>
</comment>
<feature type="binding site" evidence="7">
    <location>
        <position position="108"/>
    </location>
    <ligand>
        <name>Zn(2+)</name>
        <dbReference type="ChEBI" id="CHEBI:29105"/>
        <label>2</label>
    </ligand>
</feature>
<evidence type="ECO:0000256" key="6">
    <source>
        <dbReference type="ARBA" id="ARBA00023211"/>
    </source>
</evidence>
<comment type="subunit">
    <text evidence="3">Homodimer.</text>
</comment>
<dbReference type="PANTHER" id="PTHR32494:SF19">
    <property type="entry name" value="ALLANTOATE DEIMINASE-RELATED"/>
    <property type="match status" value="1"/>
</dbReference>
<dbReference type="GO" id="GO:0046872">
    <property type="term" value="F:metal ion binding"/>
    <property type="evidence" value="ECO:0007669"/>
    <property type="project" value="UniProtKB-KW"/>
</dbReference>
<sequence>MATLINSLLSHEQSAHLAEQVMAYCDELAHISQTLGIIDRRYLTPEHKQANDKLAQWAAQSQLQHWEDEAGNQWIRLPAQQQDNLPHEAPRVIMGSHTDSVPDGGRYDGPLGVVGPLVLLKHFAESRVQFPFHLDVVGFGDEEGTRFGSTLLGSSAICGMWQSRWRELTDENGVSLAQAMYDFGLDVSKVSEAQIDSSRVLAYLETHIEQGPVLEERGKPLAAVKGIAGARRFNITLKGQAGHAGTVPMVLRHDPLVIASHWITQVQQMATATSDSEFPVVATVGRLEVRPGAVNVVPGEVRMSLDIRSLSDEARDAVFDSLQELLEVEAAFHQLECQFEPTHNASAVSCNDEMTRSLNQLVTHYFGDSAPLVSGAGHDAMALAMRVPATMLFVRCKGGVSHHPDESIMTSDAAAALQVMAAFVTDIARKAT</sequence>
<keyword evidence="4 7" id="KW-0479">Metal-binding</keyword>
<feature type="binding site" evidence="7">
    <location>
        <position position="402"/>
    </location>
    <ligand>
        <name>Zn(2+)</name>
        <dbReference type="ChEBI" id="CHEBI:29105"/>
        <label>2</label>
    </ligand>
</feature>
<keyword evidence="6" id="KW-0464">Manganese</keyword>
<evidence type="ECO:0000256" key="1">
    <source>
        <dbReference type="ARBA" id="ARBA00001936"/>
    </source>
</evidence>
<feature type="binding site" evidence="7">
    <location>
        <position position="97"/>
    </location>
    <ligand>
        <name>Zn(2+)</name>
        <dbReference type="ChEBI" id="CHEBI:29105"/>
        <label>1</label>
    </ligand>
</feature>
<gene>
    <name evidence="10" type="ORF">HGP28_16880</name>
</gene>
<dbReference type="PANTHER" id="PTHR32494">
    <property type="entry name" value="ALLANTOATE DEIMINASE-RELATED"/>
    <property type="match status" value="1"/>
</dbReference>
<dbReference type="InterPro" id="IPR002933">
    <property type="entry name" value="Peptidase_M20"/>
</dbReference>
<dbReference type="Gene3D" id="3.40.630.10">
    <property type="entry name" value="Zn peptidases"/>
    <property type="match status" value="1"/>
</dbReference>
<comment type="similarity">
    <text evidence="2">Belongs to the peptidase M20 family.</text>
</comment>
<dbReference type="GO" id="GO:0016813">
    <property type="term" value="F:hydrolase activity, acting on carbon-nitrogen (but not peptide) bonds, in linear amidines"/>
    <property type="evidence" value="ECO:0007669"/>
    <property type="project" value="InterPro"/>
</dbReference>
<organism evidence="10 11">
    <name type="scientific">Vibrio agarilyticus</name>
    <dbReference type="NCBI Taxonomy" id="2726741"/>
    <lineage>
        <taxon>Bacteria</taxon>
        <taxon>Pseudomonadati</taxon>
        <taxon>Pseudomonadota</taxon>
        <taxon>Gammaproteobacteria</taxon>
        <taxon>Vibrionales</taxon>
        <taxon>Vibrionaceae</taxon>
        <taxon>Vibrio</taxon>
    </lineage>
</organism>
<dbReference type="Pfam" id="PF07687">
    <property type="entry name" value="M20_dimer"/>
    <property type="match status" value="1"/>
</dbReference>
<feature type="domain" description="Peptidase M20 dimerisation" evidence="9">
    <location>
        <begin position="228"/>
        <end position="330"/>
    </location>
</feature>
<evidence type="ECO:0000256" key="5">
    <source>
        <dbReference type="ARBA" id="ARBA00022801"/>
    </source>
</evidence>
<keyword evidence="11" id="KW-1185">Reference proteome</keyword>
<comment type="cofactor">
    <cofactor evidence="7">
        <name>Zn(2+)</name>
        <dbReference type="ChEBI" id="CHEBI:29105"/>
    </cofactor>
    <text evidence="7">Binds 2 Zn(2+) ions per subunit.</text>
</comment>
<keyword evidence="5 10" id="KW-0378">Hydrolase</keyword>
<feature type="binding site" evidence="7">
    <location>
        <position position="207"/>
    </location>
    <ligand>
        <name>Zn(2+)</name>
        <dbReference type="ChEBI" id="CHEBI:29105"/>
        <label>1</label>
    </ligand>
</feature>
<evidence type="ECO:0000256" key="4">
    <source>
        <dbReference type="ARBA" id="ARBA00022723"/>
    </source>
</evidence>
<dbReference type="Pfam" id="PF01546">
    <property type="entry name" value="Peptidase_M20"/>
    <property type="match status" value="1"/>
</dbReference>
<dbReference type="EMBL" id="JABAIK010000023">
    <property type="protein sequence ID" value="NLS14540.1"/>
    <property type="molecule type" value="Genomic_DNA"/>
</dbReference>
<dbReference type="Gene3D" id="3.30.70.360">
    <property type="match status" value="1"/>
</dbReference>
<evidence type="ECO:0000313" key="10">
    <source>
        <dbReference type="EMBL" id="NLS14540.1"/>
    </source>
</evidence>
<accession>A0A7X8TTD3</accession>
<protein>
    <submittedName>
        <fullName evidence="10">Allantoate amidohydrolase</fullName>
    </submittedName>
</protein>
<feature type="binding site" evidence="7">
    <location>
        <position position="108"/>
    </location>
    <ligand>
        <name>Zn(2+)</name>
        <dbReference type="ChEBI" id="CHEBI:29105"/>
        <label>1</label>
    </ligand>
</feature>
<dbReference type="InterPro" id="IPR036264">
    <property type="entry name" value="Bact_exopeptidase_dim_dom"/>
</dbReference>
<proteinExistence type="inferred from homology"/>
<evidence type="ECO:0000256" key="8">
    <source>
        <dbReference type="PIRSR" id="PIRSR001235-2"/>
    </source>
</evidence>
<feature type="binding site" evidence="8">
    <location>
        <position position="308"/>
    </location>
    <ligand>
        <name>allantoate</name>
        <dbReference type="ChEBI" id="CHEBI:17536"/>
    </ligand>
</feature>